<proteinExistence type="predicted"/>
<evidence type="ECO:0000256" key="1">
    <source>
        <dbReference type="SAM" id="MobiDB-lite"/>
    </source>
</evidence>
<keyword evidence="2" id="KW-0472">Membrane</keyword>
<dbReference type="PANTHER" id="PTHR31398">
    <property type="entry name" value="MEIOTIC NUCLEAR DIVISION PROTEIN 1 HOMOLOG"/>
    <property type="match status" value="1"/>
</dbReference>
<dbReference type="Proteomes" id="UP000692954">
    <property type="component" value="Unassembled WGS sequence"/>
</dbReference>
<keyword evidence="2" id="KW-0812">Transmembrane</keyword>
<dbReference type="GO" id="GO:0005634">
    <property type="term" value="C:nucleus"/>
    <property type="evidence" value="ECO:0007669"/>
    <property type="project" value="TreeGrafter"/>
</dbReference>
<dbReference type="PANTHER" id="PTHR31398:SF0">
    <property type="entry name" value="MEIOTIC NUCLEAR DIVISION PROTEIN 1 HOMOLOG"/>
    <property type="match status" value="1"/>
</dbReference>
<name>A0A8S1LI94_9CILI</name>
<accession>A0A8S1LI94</accession>
<evidence type="ECO:0000313" key="3">
    <source>
        <dbReference type="EMBL" id="CAD8066181.1"/>
    </source>
</evidence>
<keyword evidence="4" id="KW-1185">Reference proteome</keyword>
<evidence type="ECO:0008006" key="5">
    <source>
        <dbReference type="Google" id="ProtNLM"/>
    </source>
</evidence>
<dbReference type="AlphaFoldDB" id="A0A8S1LI94"/>
<gene>
    <name evidence="3" type="ORF">PSON_ATCC_30995.1.T0210170</name>
</gene>
<feature type="transmembrane region" description="Helical" evidence="2">
    <location>
        <begin position="30"/>
        <end position="50"/>
    </location>
</feature>
<feature type="compositionally biased region" description="Basic and acidic residues" evidence="1">
    <location>
        <begin position="371"/>
        <end position="381"/>
    </location>
</feature>
<evidence type="ECO:0000256" key="2">
    <source>
        <dbReference type="SAM" id="Phobius"/>
    </source>
</evidence>
<keyword evidence="2" id="KW-1133">Transmembrane helix</keyword>
<dbReference type="EMBL" id="CAJJDN010000021">
    <property type="protein sequence ID" value="CAD8066181.1"/>
    <property type="molecule type" value="Genomic_DNA"/>
</dbReference>
<protein>
    <recommendedName>
        <fullName evidence="5">Transmembrane protein</fullName>
    </recommendedName>
</protein>
<sequence length="676" mass="79109">MNFDLIKTYFLYLDKFACPVQLFIQKKRGYQTYLGAFTTLGCIVTILLYLTNKLSQIDDRTQFQTLYSDVFHLEPPFYQLTEDNFTLQFAFQYQNRTNYINESIYIPEAFLVYKQIKEVNGKKKEYHNKTLIPLSKCSKNGIIQDELADQLDDQDPQNTYCLDWSKFENLALFGTDDSPQYQYINVSFSVCQNGSKPGVVCADNDTIYNVLNRNYIHFQLTSYIINLRDFSSPLIPKVEDIYTTISARVTKDVEIFMQPITTITDFGYFQKEIRKDTTIRYFSDKEIIDFNTDTSLANVVIRLYDTEEVSYRIYPKVQDVLASAGGLWQIIIAVALFLQKPFSELAYSVEIINKLFNFEQDQTQKKKNKHQSNEHQNDPKPSKMLLPSQNDIKNIQKQTGIDINNKAQIKQAVSKRFPQGRQQSIVALKSTGFIERLTQNERINEARSLFTLVSSNIKIKFKEYVQYLTYRPKRRKMEQLDYSIKKYESFLDILFIIDKLQEIDKLKLILFNKAQMNLFEYLPKPTIYLDPYSPEQEELQFHSSILTPQKSFEEKARQASIAFEELLVDFDSNPVTQKLITCLDKEVVNVLISEYEERNRTNKVKKSFASISHAVITKIKQDQEQKQLQQDQISKQVDSSKKYYDGTVQNSVVRDKSDNRDGSQESIQYKSHKDYN</sequence>
<feature type="region of interest" description="Disordered" evidence="1">
    <location>
        <begin position="362"/>
        <end position="387"/>
    </location>
</feature>
<organism evidence="3 4">
    <name type="scientific">Paramecium sonneborni</name>
    <dbReference type="NCBI Taxonomy" id="65129"/>
    <lineage>
        <taxon>Eukaryota</taxon>
        <taxon>Sar</taxon>
        <taxon>Alveolata</taxon>
        <taxon>Ciliophora</taxon>
        <taxon>Intramacronucleata</taxon>
        <taxon>Oligohymenophorea</taxon>
        <taxon>Peniculida</taxon>
        <taxon>Parameciidae</taxon>
        <taxon>Paramecium</taxon>
    </lineage>
</organism>
<dbReference type="OrthoDB" id="291316at2759"/>
<feature type="region of interest" description="Disordered" evidence="1">
    <location>
        <begin position="634"/>
        <end position="676"/>
    </location>
</feature>
<dbReference type="GO" id="GO:0007131">
    <property type="term" value="P:reciprocal meiotic recombination"/>
    <property type="evidence" value="ECO:0007669"/>
    <property type="project" value="TreeGrafter"/>
</dbReference>
<reference evidence="3" key="1">
    <citation type="submission" date="2021-01" db="EMBL/GenBank/DDBJ databases">
        <authorList>
            <consortium name="Genoscope - CEA"/>
            <person name="William W."/>
        </authorList>
    </citation>
    <scope>NUCLEOTIDE SEQUENCE</scope>
</reference>
<feature type="compositionally biased region" description="Basic and acidic residues" evidence="1">
    <location>
        <begin position="653"/>
        <end position="663"/>
    </location>
</feature>
<comment type="caution">
    <text evidence="3">The sequence shown here is derived from an EMBL/GenBank/DDBJ whole genome shotgun (WGS) entry which is preliminary data.</text>
</comment>
<evidence type="ECO:0000313" key="4">
    <source>
        <dbReference type="Proteomes" id="UP000692954"/>
    </source>
</evidence>